<accession>A0AAD5DKZ7</accession>
<evidence type="ECO:0000313" key="4">
    <source>
        <dbReference type="Proteomes" id="UP001205105"/>
    </source>
</evidence>
<proteinExistence type="predicted"/>
<dbReference type="PANTHER" id="PTHR34209">
    <property type="entry name" value="RHODANESE/CELL CYCLE CONTROL PHOSPHATASE SUPERFAMILY PROTEIN"/>
    <property type="match status" value="1"/>
</dbReference>
<comment type="caution">
    <text evidence="3">The sequence shown here is derived from an EMBL/GenBank/DDBJ whole genome shotgun (WGS) entry which is preliminary data.</text>
</comment>
<dbReference type="GO" id="GO:0009704">
    <property type="term" value="P:de-etiolation"/>
    <property type="evidence" value="ECO:0007669"/>
    <property type="project" value="InterPro"/>
</dbReference>
<feature type="coiled-coil region" evidence="1">
    <location>
        <begin position="75"/>
        <end position="102"/>
    </location>
</feature>
<dbReference type="InterPro" id="IPR036873">
    <property type="entry name" value="Rhodanese-like_dom_sf"/>
</dbReference>
<dbReference type="EMBL" id="JADXDR010000134">
    <property type="protein sequence ID" value="KAI7838178.1"/>
    <property type="molecule type" value="Genomic_DNA"/>
</dbReference>
<dbReference type="SUPFAM" id="SSF52821">
    <property type="entry name" value="Rhodanese/Cell cycle control phosphatase"/>
    <property type="match status" value="1"/>
</dbReference>
<dbReference type="Proteomes" id="UP001205105">
    <property type="component" value="Unassembled WGS sequence"/>
</dbReference>
<evidence type="ECO:0000256" key="1">
    <source>
        <dbReference type="SAM" id="Coils"/>
    </source>
</evidence>
<keyword evidence="4" id="KW-1185">Reference proteome</keyword>
<dbReference type="AlphaFoldDB" id="A0AAD5DKZ7"/>
<dbReference type="Pfam" id="PF00581">
    <property type="entry name" value="Rhodanese"/>
    <property type="match status" value="1"/>
</dbReference>
<dbReference type="Gene3D" id="3.40.250.10">
    <property type="entry name" value="Rhodanese-like domain"/>
    <property type="match status" value="1"/>
</dbReference>
<dbReference type="PANTHER" id="PTHR34209:SF1">
    <property type="entry name" value="CALCIUM SENSING RECEPTOR, CHLOROPLASTIC"/>
    <property type="match status" value="1"/>
</dbReference>
<organism evidence="3 4">
    <name type="scientific">Chlorella ohadii</name>
    <dbReference type="NCBI Taxonomy" id="2649997"/>
    <lineage>
        <taxon>Eukaryota</taxon>
        <taxon>Viridiplantae</taxon>
        <taxon>Chlorophyta</taxon>
        <taxon>core chlorophytes</taxon>
        <taxon>Trebouxiophyceae</taxon>
        <taxon>Chlorellales</taxon>
        <taxon>Chlorellaceae</taxon>
        <taxon>Chlorella clade</taxon>
        <taxon>Chlorella</taxon>
    </lineage>
</organism>
<dbReference type="PROSITE" id="PS50206">
    <property type="entry name" value="RHODANESE_3"/>
    <property type="match status" value="1"/>
</dbReference>
<evidence type="ECO:0000259" key="2">
    <source>
        <dbReference type="PROSITE" id="PS50206"/>
    </source>
</evidence>
<dbReference type="GO" id="GO:0071277">
    <property type="term" value="P:cellular response to calcium ion"/>
    <property type="evidence" value="ECO:0007669"/>
    <property type="project" value="InterPro"/>
</dbReference>
<dbReference type="GO" id="GO:0090333">
    <property type="term" value="P:regulation of stomatal closure"/>
    <property type="evidence" value="ECO:0007669"/>
    <property type="project" value="InterPro"/>
</dbReference>
<dbReference type="InterPro" id="IPR044690">
    <property type="entry name" value="CAS_plant"/>
</dbReference>
<gene>
    <name evidence="3" type="ORF">COHA_008026</name>
</gene>
<name>A0AAD5DKZ7_9CHLO</name>
<dbReference type="CDD" id="cd00158">
    <property type="entry name" value="RHOD"/>
    <property type="match status" value="1"/>
</dbReference>
<dbReference type="InterPro" id="IPR001763">
    <property type="entry name" value="Rhodanese-like_dom"/>
</dbReference>
<sequence>MAFAARSVGASHVVHPAQGARRGAAIPRRGIATAAVKRVVSSDGAAALTVGAAVLAAARPALADEAAVEEAAAITDAMELAVQSAEEAIKAAEQALESGRVDATVVTAVHEAADAVDAAFAAEQAGVGADVIEAGTEVAADLGAAASAMKQAASAAVQSTTDASIVDAIQAAAAAIQAAAASAQDVAGQVQGLVSPAVPVAKEAASFLASASPSNLAESALAVVAVVYLAPPLAKSAADRIRGYAGDVIPSTAFDALVSQSGNILIDIRSVDEKEDYGVPLLPDMAKYAELEFVEVGDDRLEERLRNSTEVEAELTAVELAALKQLNRGQTLYLLDQSGETAKAVARELTKRGFSKVFVVSGGCNAWTNAKLRTKPWQGEGLNTLRAPSALDEIIQVTEKLEPLAEKLEVPEKVKVNA</sequence>
<protein>
    <recommendedName>
        <fullName evidence="2">Rhodanese domain-containing protein</fullName>
    </recommendedName>
</protein>
<evidence type="ECO:0000313" key="3">
    <source>
        <dbReference type="EMBL" id="KAI7838178.1"/>
    </source>
</evidence>
<reference evidence="3" key="1">
    <citation type="submission" date="2020-11" db="EMBL/GenBank/DDBJ databases">
        <title>Chlorella ohadii genome sequencing and assembly.</title>
        <authorList>
            <person name="Murik O."/>
            <person name="Treves H."/>
            <person name="Kedem I."/>
            <person name="Shotland Y."/>
            <person name="Kaplan A."/>
        </authorList>
    </citation>
    <scope>NUCLEOTIDE SEQUENCE</scope>
    <source>
        <strain evidence="3">1</strain>
    </source>
</reference>
<feature type="domain" description="Rhodanese" evidence="2">
    <location>
        <begin position="320"/>
        <end position="376"/>
    </location>
</feature>
<keyword evidence="1" id="KW-0175">Coiled coil</keyword>